<dbReference type="Gene3D" id="3.90.1150.140">
    <property type="match status" value="1"/>
</dbReference>
<sequence>MTRLFILCLGFLFVQLVASAAQPIYLGIDVLEGTGFKAIQGKRVGLLTHPAGVNRRGETSIQVLQRARNAKLVALFGPEHGIYGNEKANVPVDDKIDPRTGLPVYSLYGKFRSPSPKMLQGLDALVIDLQDVGVRSYTYVSCMLRAMEACFENGVEVIVLDRPNPLGGRKVDGPPLDKEWRSYVGDFFVPYVHGLTIGELARMAKHSSKTMRISESQRRAGKLTVIPMRGWNRDMLWTGTGLNWVPTSPYIPDLSAVLGYAMTGLGCQEGGFSHGIGTPYPFRFLRHSGKSAAQVKQALERRRIPGMSYRVIQTKTKSGYSVEGVYVRVNNWSQCRPTALSFHMMQLTAEWSASNPFASPKNESLFNKHVGSTAWWNEISIRGKNARVNEFLKRWASTSKSFISYSQQFWLYQ</sequence>
<evidence type="ECO:0000256" key="1">
    <source>
        <dbReference type="SAM" id="SignalP"/>
    </source>
</evidence>
<dbReference type="InterPro" id="IPR008302">
    <property type="entry name" value="NamZ"/>
</dbReference>
<feature type="domain" description="Peptidoglycan beta-N-acetylmuramidase NamZ C-terminal" evidence="3">
    <location>
        <begin position="260"/>
        <end position="412"/>
    </location>
</feature>
<dbReference type="Pfam" id="PF07075">
    <property type="entry name" value="NamZ_N"/>
    <property type="match status" value="1"/>
</dbReference>
<name>D5EK05_CORAD</name>
<dbReference type="InterPro" id="IPR048502">
    <property type="entry name" value="NamZ_N"/>
</dbReference>
<dbReference type="Gene3D" id="3.40.50.12170">
    <property type="entry name" value="Uncharacterised protein PF07075, DUF1343"/>
    <property type="match status" value="1"/>
</dbReference>
<dbReference type="InterPro" id="IPR048503">
    <property type="entry name" value="NamZ_C"/>
</dbReference>
<dbReference type="AlphaFoldDB" id="D5EK05"/>
<protein>
    <recommendedName>
        <fullName evidence="6">DUF1343 domain-containing protein</fullName>
    </recommendedName>
</protein>
<dbReference type="RefSeq" id="WP_013043476.1">
    <property type="nucleotide sequence ID" value="NC_014008.1"/>
</dbReference>
<dbReference type="STRING" id="583355.Caka_1735"/>
<evidence type="ECO:0000313" key="4">
    <source>
        <dbReference type="EMBL" id="ADE54754.1"/>
    </source>
</evidence>
<feature type="domain" description="Peptidoglycan beta-N-acetylmuramidase NamZ N-terminal" evidence="2">
    <location>
        <begin position="44"/>
        <end position="254"/>
    </location>
</feature>
<dbReference type="eggNOG" id="COG3876">
    <property type="taxonomic scope" value="Bacteria"/>
</dbReference>
<evidence type="ECO:0000313" key="5">
    <source>
        <dbReference type="Proteomes" id="UP000000925"/>
    </source>
</evidence>
<evidence type="ECO:0000259" key="3">
    <source>
        <dbReference type="Pfam" id="PF20732"/>
    </source>
</evidence>
<evidence type="ECO:0008006" key="6">
    <source>
        <dbReference type="Google" id="ProtNLM"/>
    </source>
</evidence>
<keyword evidence="5" id="KW-1185">Reference proteome</keyword>
<dbReference type="Proteomes" id="UP000000925">
    <property type="component" value="Chromosome"/>
</dbReference>
<dbReference type="OrthoDB" id="9801061at2"/>
<proteinExistence type="predicted"/>
<feature type="signal peptide" evidence="1">
    <location>
        <begin position="1"/>
        <end position="20"/>
    </location>
</feature>
<dbReference type="Pfam" id="PF20732">
    <property type="entry name" value="NamZ_C"/>
    <property type="match status" value="1"/>
</dbReference>
<dbReference type="HOGENOM" id="CLU_033227_1_0_0"/>
<dbReference type="EMBL" id="CP001998">
    <property type="protein sequence ID" value="ADE54754.1"/>
    <property type="molecule type" value="Genomic_DNA"/>
</dbReference>
<keyword evidence="1" id="KW-0732">Signal</keyword>
<dbReference type="PANTHER" id="PTHR42915:SF1">
    <property type="entry name" value="PEPTIDOGLYCAN BETA-N-ACETYLMURAMIDASE NAMZ"/>
    <property type="match status" value="1"/>
</dbReference>
<organism evidence="4 5">
    <name type="scientific">Coraliomargarita akajimensis (strain DSM 45221 / IAM 15411 / JCM 23193 / KCTC 12865 / 04OKA010-24)</name>
    <dbReference type="NCBI Taxonomy" id="583355"/>
    <lineage>
        <taxon>Bacteria</taxon>
        <taxon>Pseudomonadati</taxon>
        <taxon>Verrucomicrobiota</taxon>
        <taxon>Opitutia</taxon>
        <taxon>Puniceicoccales</taxon>
        <taxon>Coraliomargaritaceae</taxon>
        <taxon>Coraliomargarita</taxon>
    </lineage>
</organism>
<dbReference type="KEGG" id="caa:Caka_1735"/>
<accession>D5EK05</accession>
<dbReference type="GO" id="GO:0033922">
    <property type="term" value="F:peptidoglycan beta-N-acetylmuramidase activity"/>
    <property type="evidence" value="ECO:0007669"/>
    <property type="project" value="InterPro"/>
</dbReference>
<dbReference type="PANTHER" id="PTHR42915">
    <property type="entry name" value="HYPOTHETICAL 460 KDA PROTEIN IN FEUA-SIGW INTERGENIC REGION [PRECURSOR]"/>
    <property type="match status" value="1"/>
</dbReference>
<evidence type="ECO:0000259" key="2">
    <source>
        <dbReference type="Pfam" id="PF07075"/>
    </source>
</evidence>
<dbReference type="PIRSF" id="PIRSF016719">
    <property type="entry name" value="UCP016719"/>
    <property type="match status" value="1"/>
</dbReference>
<feature type="chain" id="PRO_5003070768" description="DUF1343 domain-containing protein" evidence="1">
    <location>
        <begin position="21"/>
        <end position="413"/>
    </location>
</feature>
<reference evidence="4 5" key="1">
    <citation type="journal article" date="2010" name="Stand. Genomic Sci.">
        <title>Complete genome sequence of Coraliomargarita akajimensis type strain (04OKA010-24).</title>
        <authorList>
            <person name="Mavromatis K."/>
            <person name="Abt B."/>
            <person name="Brambilla E."/>
            <person name="Lapidus A."/>
            <person name="Copeland A."/>
            <person name="Deshpande S."/>
            <person name="Nolan M."/>
            <person name="Lucas S."/>
            <person name="Tice H."/>
            <person name="Cheng J.F."/>
            <person name="Han C."/>
            <person name="Detter J.C."/>
            <person name="Woyke T."/>
            <person name="Goodwin L."/>
            <person name="Pitluck S."/>
            <person name="Held B."/>
            <person name="Brettin T."/>
            <person name="Tapia R."/>
            <person name="Ivanova N."/>
            <person name="Mikhailova N."/>
            <person name="Pati A."/>
            <person name="Liolios K."/>
            <person name="Chen A."/>
            <person name="Palaniappan K."/>
            <person name="Land M."/>
            <person name="Hauser L."/>
            <person name="Chang Y.J."/>
            <person name="Jeffries C.D."/>
            <person name="Rohde M."/>
            <person name="Goker M."/>
            <person name="Bristow J."/>
            <person name="Eisen J.A."/>
            <person name="Markowitz V."/>
            <person name="Hugenholtz P."/>
            <person name="Klenk H.P."/>
            <person name="Kyrpides N.C."/>
        </authorList>
    </citation>
    <scope>NUCLEOTIDE SEQUENCE [LARGE SCALE GENOMIC DNA]</scope>
    <source>
        <strain evidence="5">DSM 45221 / IAM 15411 / JCM 23193 / KCTC 12865</strain>
    </source>
</reference>
<gene>
    <name evidence="4" type="ordered locus">Caka_1735</name>
</gene>